<evidence type="ECO:0000259" key="11">
    <source>
        <dbReference type="PROSITE" id="PS50268"/>
    </source>
</evidence>
<feature type="domain" description="Cadherin" evidence="11">
    <location>
        <begin position="165"/>
        <end position="262"/>
    </location>
</feature>
<evidence type="ECO:0000256" key="7">
    <source>
        <dbReference type="ARBA" id="ARBA00023136"/>
    </source>
</evidence>
<feature type="domain" description="Cadherin" evidence="11">
    <location>
        <begin position="1094"/>
        <end position="1147"/>
    </location>
</feature>
<evidence type="ECO:0000313" key="13">
    <source>
        <dbReference type="Proteomes" id="UP000005237"/>
    </source>
</evidence>
<keyword evidence="5 8" id="KW-0106">Calcium</keyword>
<feature type="domain" description="Cadherin" evidence="11">
    <location>
        <begin position="1654"/>
        <end position="1765"/>
    </location>
</feature>
<keyword evidence="6 10" id="KW-1133">Transmembrane helix</keyword>
<keyword evidence="4" id="KW-0677">Repeat</keyword>
<name>A0A8R1E152_CAEJA</name>
<proteinExistence type="predicted"/>
<dbReference type="PROSITE" id="PS50268">
    <property type="entry name" value="CADHERIN_2"/>
    <property type="match status" value="17"/>
</dbReference>
<evidence type="ECO:0000256" key="10">
    <source>
        <dbReference type="SAM" id="Phobius"/>
    </source>
</evidence>
<dbReference type="GO" id="GO:0005509">
    <property type="term" value="F:calcium ion binding"/>
    <property type="evidence" value="ECO:0007669"/>
    <property type="project" value="UniProtKB-UniRule"/>
</dbReference>
<dbReference type="PANTHER" id="PTHR24026">
    <property type="entry name" value="FAT ATYPICAL CADHERIN-RELATED"/>
    <property type="match status" value="1"/>
</dbReference>
<feature type="domain" description="Cadherin" evidence="11">
    <location>
        <begin position="369"/>
        <end position="471"/>
    </location>
</feature>
<dbReference type="FunFam" id="2.60.40.60:FF:000020">
    <property type="entry name" value="Dachsous cadherin-related 1b"/>
    <property type="match status" value="2"/>
</dbReference>
<feature type="domain" description="Cadherin" evidence="11">
    <location>
        <begin position="762"/>
        <end position="860"/>
    </location>
</feature>
<feature type="region of interest" description="Disordered" evidence="9">
    <location>
        <begin position="2007"/>
        <end position="2032"/>
    </location>
</feature>
<evidence type="ECO:0000256" key="3">
    <source>
        <dbReference type="ARBA" id="ARBA00022692"/>
    </source>
</evidence>
<feature type="domain" description="Cadherin" evidence="11">
    <location>
        <begin position="64"/>
        <end position="164"/>
    </location>
</feature>
<dbReference type="SMART" id="SM00112">
    <property type="entry name" value="CA"/>
    <property type="match status" value="16"/>
</dbReference>
<feature type="domain" description="Cadherin" evidence="11">
    <location>
        <begin position="1766"/>
        <end position="1866"/>
    </location>
</feature>
<feature type="transmembrane region" description="Helical" evidence="10">
    <location>
        <begin position="1978"/>
        <end position="1999"/>
    </location>
</feature>
<reference evidence="13" key="1">
    <citation type="submission" date="2010-08" db="EMBL/GenBank/DDBJ databases">
        <authorList>
            <consortium name="Caenorhabditis japonica Sequencing Consortium"/>
            <person name="Wilson R.K."/>
        </authorList>
    </citation>
    <scope>NUCLEOTIDE SEQUENCE [LARGE SCALE GENOMIC DNA]</scope>
    <source>
        <strain evidence="13">DF5081</strain>
    </source>
</reference>
<dbReference type="PRINTS" id="PR00205">
    <property type="entry name" value="CADHERIN"/>
</dbReference>
<dbReference type="PANTHER" id="PTHR24026:SF133">
    <property type="entry name" value="CADHERIN-RELATED FAMILY MEMBER 2"/>
    <property type="match status" value="1"/>
</dbReference>
<evidence type="ECO:0000256" key="9">
    <source>
        <dbReference type="SAM" id="MobiDB-lite"/>
    </source>
</evidence>
<reference evidence="12" key="2">
    <citation type="submission" date="2022-06" db="UniProtKB">
        <authorList>
            <consortium name="EnsemblMetazoa"/>
        </authorList>
    </citation>
    <scope>IDENTIFICATION</scope>
    <source>
        <strain evidence="12">DF5081</strain>
    </source>
</reference>
<dbReference type="Proteomes" id="UP000005237">
    <property type="component" value="Unassembled WGS sequence"/>
</dbReference>
<sequence>MQDKNEHLTIDSLSGTVCIQKTFDYETTATFQTTVVATNSNSETSTSLISIRLLDVNDNWPIFYPNEYHLTIREGPTPSSEPLLVVSASDLDSGKFGDVTYQILSESASFNINPISGEIFAKKNLSKGRFHLVVSAKDGGGQTAENPANVHITVIDKSSKTPEFSSSKYEIKTTEDILPGIAIGSVAAISEARVKYSIYSGDPEHAFSIDEDTGKIYVTRYLDADIHDTVLLNVQATMDGGQTNQTQVLIRIEDHNDNSPVFSNSLVEISVREDQPSNEPFYVVHATDKDKKQNGAVKYSILSHHPTSSIEIDPSTGQIFFTTQSFDYESIRDYKLRIKASDGGIPSRSANMTLFVHITDVNDNAPRFEKSAYFMEVVENSPPKTTVGKVVAHDKDSSLNGQVKYRITNGSEYFGIDEKLGAIYTKRSLDREVISHVDVSVVAEDLGSPSLSGTTNVRVTILDVNDNPPSCHSITPIVVPANAPPSTSIGTIVATDPDKGLNGSVLYRAQLQSALFVIKANGDVYLRRSLNASEEYHQRLSVIVSDQGTPRKSTVCHVAVRVAKGSSSVVLIEPVQRFVQIPSTCRTNTTCRLIGFNATGVATWQIQSSDISNHFAIRDGVLSMTSLPSHRPPYSLVVILSDSNGRQKSVQMRIVATGEESMNKEETIRILDTTGIGAKIGRLGEKTSDIFYRFSSSNLSCPLELDQTGGILYLVEGIRARAQQDSNFSCFFEKFNTTDGSSDEMRVDLEISRSKSGKPIFDTDHITIKTREDTPTGTIITTVNATADDDSTTPISYRFTSQIDTFAIDQFTGDITLVENLHWHVKPIHQLVVEAFTNGIATTLLVTVHVEDVNDHSPFIVSQPTILLPSSFRKGAVVHRVVAIDLDHSDSLKYSVVSISELFKIDNSTGEVSILTSSDAEFPENLKTLKIRVEDVSDSTKFDEQEILIRGSKSNDSKSHWHFFDQQKSTVEVEPNTPKDTVVAVFPQGGASLRMIPTSSYFELRGSEVIVKGTGASSSQKFTILAENHSGEHDWTVLEILVPKTDENPPKIASTSCGVATIEENKEYGAFKRIMATGLTRESKFRFQGKTPLFTIHPTTGEISSKRLDRELTQEHLLVIILTDSGRNDSCTVRVQVADQNDNAPQFMATPIELTINESSRVGDVLHRFQASDMDIGLNGKFSFELIDDPSRSLDVVPETGALVIRRSVSMEEWTIKVRVFDGGAPSLSSEVSVKIDNRGGKSSKGGIASSELEFLRQSYVSSIDESLPRGQFVSKLELTTEDLAGTTYSIVEGNTDSAFSIDSDGVIRTNLELDKEIVDRYHLKVIAIGGKQQQASTRIDVRVNNLNDNQPSFPVLKPRRLSETLKVGSYVASVSAKDVDQIAPLEYFLEPDDTTFHVDRFTGVIHLASPLDYETRKEHTLRLRVTDGQFDTRTNLTIFVSDVNDNAPVFTKNFYATQVSPAAYSPETPFAIIEASDADSGPAGQVTYSLDESPMFRVSPTDGALFLKVLPPSGERYVVTVVATDGGVPAMRTSVPVSVLIGEIEPTEKPGFERNEFKFELLENTRIGMQIGNVSGENREFLYRIQDPDATKAFTIDRFGRLFVAGPIDRETRQFYEFTVEIDSEMTSFNRQKAQCKVHVVIMDENDNAPKFTSSVIHVSLKDTMTHGQTIGQLVADDVDSAENGRVSYRILTGNDYNIVTLNTDTGAIQFNEWNDAQLDEHLPNATWNILVEARDHGHPYKISVASVMVSLKLSSWSGSAPFFVLPAYEVHVLENTPIGTVVQKVRASNRLGMVDTGLLYSLKEHQGRLSIDVKSGELTLKTHLDWESEPLLTMYLSVSDGNGRSAVVPLKIHVEPVDEFAPVFTRPSYRIQIPTSTSVGDSVGQIQAIDEDGGPHGHVRYSISNQQDTLKIEEETGTLRLAKSLTSHRNLTHEQITVVAYSSPSKLVKTTVHLEIGPFETTPSIPRLLNSKPVQIAAASLILLLILLVIVICVCMCRAKNGASMEKPAPLQSRSSELEHPKSKSVKPSLQKQVYSVKTGEIRTLSSDIHHQLTNSMTSSASTSSDALRIIRGSSRSQMDSGIDPDTVSINSSVTDYLVSLGVNANPIPPRIRPNTTYDSLMNEYIYARVEDVLPPGPISLTTSNQHSLLRQPLSTGSIASRLPPIVPSFEPITEIFKETIEKRAEHHAHHPRKEYVQVEI</sequence>
<dbReference type="GO" id="GO:0007411">
    <property type="term" value="P:axon guidance"/>
    <property type="evidence" value="ECO:0007669"/>
    <property type="project" value="UniProtKB-ARBA"/>
</dbReference>
<dbReference type="EnsemblMetazoa" id="CJA15923.1">
    <property type="protein sequence ID" value="CJA15923.1"/>
    <property type="gene ID" value="WBGene00135127"/>
</dbReference>
<keyword evidence="2" id="KW-0245">EGF-like domain</keyword>
<feature type="domain" description="Cadherin" evidence="11">
    <location>
        <begin position="1867"/>
        <end position="1970"/>
    </location>
</feature>
<feature type="domain" description="Cadherin" evidence="11">
    <location>
        <begin position="263"/>
        <end position="368"/>
    </location>
</feature>
<organism evidence="12 13">
    <name type="scientific">Caenorhabditis japonica</name>
    <dbReference type="NCBI Taxonomy" id="281687"/>
    <lineage>
        <taxon>Eukaryota</taxon>
        <taxon>Metazoa</taxon>
        <taxon>Ecdysozoa</taxon>
        <taxon>Nematoda</taxon>
        <taxon>Chromadorea</taxon>
        <taxon>Rhabditida</taxon>
        <taxon>Rhabditina</taxon>
        <taxon>Rhabditomorpha</taxon>
        <taxon>Rhabditoidea</taxon>
        <taxon>Rhabditidae</taxon>
        <taxon>Peloderinae</taxon>
        <taxon>Caenorhabditis</taxon>
    </lineage>
</organism>
<dbReference type="InterPro" id="IPR002126">
    <property type="entry name" value="Cadherin-like_dom"/>
</dbReference>
<feature type="domain" description="Cadherin" evidence="11">
    <location>
        <begin position="471"/>
        <end position="576"/>
    </location>
</feature>
<feature type="domain" description="Cadherin" evidence="11">
    <location>
        <begin position="1148"/>
        <end position="1236"/>
    </location>
</feature>
<dbReference type="InterPro" id="IPR015919">
    <property type="entry name" value="Cadherin-like_sf"/>
</dbReference>
<evidence type="ECO:0000256" key="1">
    <source>
        <dbReference type="ARBA" id="ARBA00004370"/>
    </source>
</evidence>
<feature type="domain" description="Cadherin" evidence="11">
    <location>
        <begin position="1256"/>
        <end position="1354"/>
    </location>
</feature>
<feature type="domain" description="Cadherin" evidence="11">
    <location>
        <begin position="1452"/>
        <end position="1553"/>
    </location>
</feature>
<feature type="domain" description="Cadherin" evidence="11">
    <location>
        <begin position="1554"/>
        <end position="1653"/>
    </location>
</feature>
<dbReference type="Pfam" id="PF00028">
    <property type="entry name" value="Cadherin"/>
    <property type="match status" value="13"/>
</dbReference>
<dbReference type="InterPro" id="IPR020894">
    <property type="entry name" value="Cadherin_CS"/>
</dbReference>
<accession>A0A8R1E152</accession>
<evidence type="ECO:0000256" key="5">
    <source>
        <dbReference type="ARBA" id="ARBA00022837"/>
    </source>
</evidence>
<feature type="domain" description="Cadherin" evidence="11">
    <location>
        <begin position="875"/>
        <end position="977"/>
    </location>
</feature>
<keyword evidence="3 10" id="KW-0812">Transmembrane</keyword>
<dbReference type="GO" id="GO:0005886">
    <property type="term" value="C:plasma membrane"/>
    <property type="evidence" value="ECO:0007669"/>
    <property type="project" value="InterPro"/>
</dbReference>
<evidence type="ECO:0000256" key="2">
    <source>
        <dbReference type="ARBA" id="ARBA00022536"/>
    </source>
</evidence>
<evidence type="ECO:0000313" key="12">
    <source>
        <dbReference type="EnsemblMetazoa" id="CJA15923.1"/>
    </source>
</evidence>
<feature type="domain" description="Cadherin" evidence="11">
    <location>
        <begin position="1354"/>
        <end position="1451"/>
    </location>
</feature>
<evidence type="ECO:0000256" key="6">
    <source>
        <dbReference type="ARBA" id="ARBA00022989"/>
    </source>
</evidence>
<keyword evidence="13" id="KW-1185">Reference proteome</keyword>
<evidence type="ECO:0000256" key="8">
    <source>
        <dbReference type="PROSITE-ProRule" id="PRU00043"/>
    </source>
</evidence>
<dbReference type="CDD" id="cd11304">
    <property type="entry name" value="Cadherin_repeat"/>
    <property type="match status" value="17"/>
</dbReference>
<keyword evidence="7 10" id="KW-0472">Membrane</keyword>
<feature type="domain" description="Cadherin" evidence="11">
    <location>
        <begin position="8"/>
        <end position="63"/>
    </location>
</feature>
<dbReference type="SUPFAM" id="SSF49313">
    <property type="entry name" value="Cadherin-like"/>
    <property type="match status" value="17"/>
</dbReference>
<comment type="subcellular location">
    <subcellularLocation>
        <location evidence="1">Membrane</location>
    </subcellularLocation>
</comment>
<dbReference type="PROSITE" id="PS00232">
    <property type="entry name" value="CADHERIN_1"/>
    <property type="match status" value="7"/>
</dbReference>
<dbReference type="GO" id="GO:0007156">
    <property type="term" value="P:homophilic cell adhesion via plasma membrane adhesion molecules"/>
    <property type="evidence" value="ECO:0007669"/>
    <property type="project" value="InterPro"/>
</dbReference>
<dbReference type="Gene3D" id="2.60.40.60">
    <property type="entry name" value="Cadherins"/>
    <property type="match status" value="17"/>
</dbReference>
<protein>
    <recommendedName>
        <fullName evidence="11">Cadherin domain-containing protein</fullName>
    </recommendedName>
</protein>
<evidence type="ECO:0000256" key="4">
    <source>
        <dbReference type="ARBA" id="ARBA00022737"/>
    </source>
</evidence>